<dbReference type="GO" id="GO:0035556">
    <property type="term" value="P:intracellular signal transduction"/>
    <property type="evidence" value="ECO:0007669"/>
    <property type="project" value="TreeGrafter"/>
</dbReference>
<dbReference type="InterPro" id="IPR000719">
    <property type="entry name" value="Prot_kinase_dom"/>
</dbReference>
<dbReference type="GO" id="GO:0072354">
    <property type="term" value="F:histone H3T3 kinase activity"/>
    <property type="evidence" value="ECO:0007669"/>
    <property type="project" value="TreeGrafter"/>
</dbReference>
<dbReference type="PANTHER" id="PTHR24419:SF18">
    <property type="entry name" value="SERINE_THREONINE-PROTEIN KINASE HASPIN"/>
    <property type="match status" value="1"/>
</dbReference>
<keyword evidence="12" id="KW-1185">Reference proteome</keyword>
<evidence type="ECO:0000313" key="11">
    <source>
        <dbReference type="EMBL" id="CAG8954119.1"/>
    </source>
</evidence>
<feature type="region of interest" description="Disordered" evidence="9">
    <location>
        <begin position="85"/>
        <end position="110"/>
    </location>
</feature>
<dbReference type="OrthoDB" id="21018at2759"/>
<reference evidence="11" key="1">
    <citation type="submission" date="2021-07" db="EMBL/GenBank/DDBJ databases">
        <authorList>
            <person name="Durling M."/>
        </authorList>
    </citation>
    <scope>NUCLEOTIDE SEQUENCE</scope>
</reference>
<dbReference type="PANTHER" id="PTHR24419">
    <property type="entry name" value="INTERLEUKIN-1 RECEPTOR-ASSOCIATED KINASE"/>
    <property type="match status" value="1"/>
</dbReference>
<dbReference type="EMBL" id="CAJVRL010000055">
    <property type="protein sequence ID" value="CAG8954119.1"/>
    <property type="molecule type" value="Genomic_DNA"/>
</dbReference>
<dbReference type="Pfam" id="PF12330">
    <property type="entry name" value="Haspin_kinase"/>
    <property type="match status" value="1"/>
</dbReference>
<dbReference type="AlphaFoldDB" id="A0A9N9KUG2"/>
<evidence type="ECO:0000256" key="2">
    <source>
        <dbReference type="ARBA" id="ARBA00022527"/>
    </source>
</evidence>
<evidence type="ECO:0000259" key="10">
    <source>
        <dbReference type="PROSITE" id="PS50011"/>
    </source>
</evidence>
<keyword evidence="3" id="KW-0808">Transferase</keyword>
<evidence type="ECO:0000256" key="3">
    <source>
        <dbReference type="ARBA" id="ARBA00022679"/>
    </source>
</evidence>
<evidence type="ECO:0000256" key="4">
    <source>
        <dbReference type="ARBA" id="ARBA00022741"/>
    </source>
</evidence>
<keyword evidence="4" id="KW-0547">Nucleotide-binding</keyword>
<keyword evidence="6" id="KW-0067">ATP-binding</keyword>
<dbReference type="PROSITE" id="PS50011">
    <property type="entry name" value="PROTEIN_KINASE_DOM"/>
    <property type="match status" value="1"/>
</dbReference>
<gene>
    <name evidence="11" type="ORF">HYFRA_00009223</name>
</gene>
<comment type="catalytic activity">
    <reaction evidence="8">
        <text>L-seryl-[protein] + ATP = O-phospho-L-seryl-[protein] + ADP + H(+)</text>
        <dbReference type="Rhea" id="RHEA:17989"/>
        <dbReference type="Rhea" id="RHEA-COMP:9863"/>
        <dbReference type="Rhea" id="RHEA-COMP:11604"/>
        <dbReference type="ChEBI" id="CHEBI:15378"/>
        <dbReference type="ChEBI" id="CHEBI:29999"/>
        <dbReference type="ChEBI" id="CHEBI:30616"/>
        <dbReference type="ChEBI" id="CHEBI:83421"/>
        <dbReference type="ChEBI" id="CHEBI:456216"/>
        <dbReference type="EC" id="2.7.11.1"/>
    </reaction>
</comment>
<evidence type="ECO:0000256" key="8">
    <source>
        <dbReference type="ARBA" id="ARBA00048679"/>
    </source>
</evidence>
<sequence length="524" mass="59538">MVVKMRRTYGVKKAARSNAASAIFGTSDAMKDPLISSRQVLSEITNAAETATSNEDTKKSTEAKKSVLEEAEDDFVDAIENLNLHDDSEEIDEPESTPRNAVPDVKAKKKKLQQIDPQLESLGFPHREHFEPLLSAYATDRASEMLVLDWAEILPKWTKTHKYEITKIAEASYAEVYRLIEEEASCVDGLRRSSILKVMRLKSPRDPESLECDTASRVEDVVSEIRIMNALTEIPGYVSFKDAFLVKGAAEPFLVNAWDEYVRTCEEEESYFTDPREYTEDTVFLVIELGDAGITLDDYRIESVEEVWDIFLGSVMALAMGEIDRGFEHRDLHENNICVVKVRDAAIPEEGSSLKWKNSGLEITLIDYGLSRATLPNGETMWYPLENDLGIFRGSDGHPQFNAYRKMRNHLFTGLHISEKKAWHDEESRALNNGHTWDEHIPYTNVIWLQYLLGYLKKQFAQSPTYTREANATFQIEIREIERGMSTRTKIDNGAFTSAAQVLERCMELGYIHYEDVEASGILG</sequence>
<evidence type="ECO:0000256" key="7">
    <source>
        <dbReference type="ARBA" id="ARBA00047899"/>
    </source>
</evidence>
<accession>A0A9N9KUG2</accession>
<dbReference type="Gene3D" id="1.10.510.10">
    <property type="entry name" value="Transferase(Phosphotransferase) domain 1"/>
    <property type="match status" value="1"/>
</dbReference>
<evidence type="ECO:0000313" key="12">
    <source>
        <dbReference type="Proteomes" id="UP000696280"/>
    </source>
</evidence>
<dbReference type="Proteomes" id="UP000696280">
    <property type="component" value="Unassembled WGS sequence"/>
</dbReference>
<evidence type="ECO:0000256" key="1">
    <source>
        <dbReference type="ARBA" id="ARBA00012513"/>
    </source>
</evidence>
<evidence type="ECO:0000256" key="5">
    <source>
        <dbReference type="ARBA" id="ARBA00022777"/>
    </source>
</evidence>
<protein>
    <recommendedName>
        <fullName evidence="1">non-specific serine/threonine protein kinase</fullName>
        <ecNumber evidence="1">2.7.11.1</ecNumber>
    </recommendedName>
</protein>
<dbReference type="SUPFAM" id="SSF56112">
    <property type="entry name" value="Protein kinase-like (PK-like)"/>
    <property type="match status" value="1"/>
</dbReference>
<name>A0A9N9KUG2_9HELO</name>
<evidence type="ECO:0000256" key="9">
    <source>
        <dbReference type="SAM" id="MobiDB-lite"/>
    </source>
</evidence>
<dbReference type="GO" id="GO:0000278">
    <property type="term" value="P:mitotic cell cycle"/>
    <property type="evidence" value="ECO:0007669"/>
    <property type="project" value="TreeGrafter"/>
</dbReference>
<dbReference type="GO" id="GO:0005524">
    <property type="term" value="F:ATP binding"/>
    <property type="evidence" value="ECO:0007669"/>
    <property type="project" value="UniProtKB-KW"/>
</dbReference>
<comment type="caution">
    <text evidence="11">The sequence shown here is derived from an EMBL/GenBank/DDBJ whole genome shotgun (WGS) entry which is preliminary data.</text>
</comment>
<comment type="catalytic activity">
    <reaction evidence="7">
        <text>L-threonyl-[protein] + ATP = O-phospho-L-threonyl-[protein] + ADP + H(+)</text>
        <dbReference type="Rhea" id="RHEA:46608"/>
        <dbReference type="Rhea" id="RHEA-COMP:11060"/>
        <dbReference type="Rhea" id="RHEA-COMP:11605"/>
        <dbReference type="ChEBI" id="CHEBI:15378"/>
        <dbReference type="ChEBI" id="CHEBI:30013"/>
        <dbReference type="ChEBI" id="CHEBI:30616"/>
        <dbReference type="ChEBI" id="CHEBI:61977"/>
        <dbReference type="ChEBI" id="CHEBI:456216"/>
        <dbReference type="EC" id="2.7.11.1"/>
    </reaction>
</comment>
<dbReference type="InterPro" id="IPR011009">
    <property type="entry name" value="Kinase-like_dom_sf"/>
</dbReference>
<feature type="domain" description="Protein kinase" evidence="10">
    <location>
        <begin position="162"/>
        <end position="524"/>
    </location>
</feature>
<organism evidence="11 12">
    <name type="scientific">Hymenoscyphus fraxineus</name>
    <dbReference type="NCBI Taxonomy" id="746836"/>
    <lineage>
        <taxon>Eukaryota</taxon>
        <taxon>Fungi</taxon>
        <taxon>Dikarya</taxon>
        <taxon>Ascomycota</taxon>
        <taxon>Pezizomycotina</taxon>
        <taxon>Leotiomycetes</taxon>
        <taxon>Helotiales</taxon>
        <taxon>Helotiaceae</taxon>
        <taxon>Hymenoscyphus</taxon>
    </lineage>
</organism>
<evidence type="ECO:0000256" key="6">
    <source>
        <dbReference type="ARBA" id="ARBA00022840"/>
    </source>
</evidence>
<dbReference type="GO" id="GO:0005737">
    <property type="term" value="C:cytoplasm"/>
    <property type="evidence" value="ECO:0007669"/>
    <property type="project" value="TreeGrafter"/>
</dbReference>
<dbReference type="EC" id="2.7.11.1" evidence="1"/>
<dbReference type="SMART" id="SM01331">
    <property type="entry name" value="DUF3635"/>
    <property type="match status" value="1"/>
</dbReference>
<proteinExistence type="predicted"/>
<dbReference type="GO" id="GO:0005634">
    <property type="term" value="C:nucleus"/>
    <property type="evidence" value="ECO:0007669"/>
    <property type="project" value="TreeGrafter"/>
</dbReference>
<dbReference type="Gene3D" id="3.30.200.20">
    <property type="entry name" value="Phosphorylase Kinase, domain 1"/>
    <property type="match status" value="1"/>
</dbReference>
<dbReference type="InterPro" id="IPR024604">
    <property type="entry name" value="GSG2_C"/>
</dbReference>
<keyword evidence="2" id="KW-0723">Serine/threonine-protein kinase</keyword>
<keyword evidence="5" id="KW-0418">Kinase</keyword>